<evidence type="ECO:0000313" key="14">
    <source>
        <dbReference type="Proteomes" id="UP000494165"/>
    </source>
</evidence>
<dbReference type="GO" id="GO:0016199">
    <property type="term" value="P:axon midline choice point recognition"/>
    <property type="evidence" value="ECO:0007669"/>
    <property type="project" value="UniProtKB-ARBA"/>
</dbReference>
<feature type="domain" description="C2H2-type" evidence="12">
    <location>
        <begin position="289"/>
        <end position="317"/>
    </location>
</feature>
<dbReference type="GO" id="GO:0048813">
    <property type="term" value="P:dendrite morphogenesis"/>
    <property type="evidence" value="ECO:0007669"/>
    <property type="project" value="UniProtKB-ARBA"/>
</dbReference>
<keyword evidence="14" id="KW-1185">Reference proteome</keyword>
<keyword evidence="9" id="KW-0863">Zinc-finger</keyword>
<dbReference type="SUPFAM" id="SSF57667">
    <property type="entry name" value="beta-beta-alpha zinc fingers"/>
    <property type="match status" value="2"/>
</dbReference>
<comment type="caution">
    <text evidence="13">The sequence shown here is derived from an EMBL/GenBank/DDBJ whole genome shotgun (WGS) entry which is preliminary data.</text>
</comment>
<dbReference type="Pfam" id="PF00096">
    <property type="entry name" value="zf-C2H2"/>
    <property type="match status" value="2"/>
</dbReference>
<dbReference type="EMBL" id="CADEPI010000029">
    <property type="protein sequence ID" value="CAB3367193.1"/>
    <property type="molecule type" value="Genomic_DNA"/>
</dbReference>
<dbReference type="GO" id="GO:0007526">
    <property type="term" value="P:larval somatic muscle development"/>
    <property type="evidence" value="ECO:0007669"/>
    <property type="project" value="UniProtKB-ARBA"/>
</dbReference>
<evidence type="ECO:0000259" key="12">
    <source>
        <dbReference type="PROSITE" id="PS50157"/>
    </source>
</evidence>
<keyword evidence="9" id="KW-0862">Zinc</keyword>
<dbReference type="Proteomes" id="UP000494165">
    <property type="component" value="Unassembled WGS sequence"/>
</dbReference>
<dbReference type="GO" id="GO:0045467">
    <property type="term" value="P:R7 cell development"/>
    <property type="evidence" value="ECO:0007669"/>
    <property type="project" value="UniProtKB-ARBA"/>
</dbReference>
<feature type="domain" description="BTB" evidence="11">
    <location>
        <begin position="1"/>
        <end position="50"/>
    </location>
</feature>
<evidence type="ECO:0000256" key="3">
    <source>
        <dbReference type="ARBA" id="ARBA00022782"/>
    </source>
</evidence>
<keyword evidence="3" id="KW-0221">Differentiation</keyword>
<protein>
    <recommendedName>
        <fullName evidence="15">BTB domain-containing protein</fullName>
    </recommendedName>
</protein>
<keyword evidence="4" id="KW-0524">Neurogenesis</keyword>
<comment type="function">
    <text evidence="8">Putative transcription factor required for axon growth and guidance in the central and peripheral nervous systems. Repels CNS axons away from the midline by promoting the expression of the midline repellent sli and its receptor robo.</text>
</comment>
<evidence type="ECO:0000256" key="2">
    <source>
        <dbReference type="ARBA" id="ARBA00022473"/>
    </source>
</evidence>
<evidence type="ECO:0000256" key="7">
    <source>
        <dbReference type="ARBA" id="ARBA00023242"/>
    </source>
</evidence>
<feature type="compositionally biased region" description="Basic and acidic residues" evidence="10">
    <location>
        <begin position="73"/>
        <end position="89"/>
    </location>
</feature>
<keyword evidence="9" id="KW-0479">Metal-binding</keyword>
<dbReference type="Gene3D" id="3.30.710.10">
    <property type="entry name" value="Potassium Channel Kv1.1, Chain A"/>
    <property type="match status" value="1"/>
</dbReference>
<dbReference type="PANTHER" id="PTHR23110">
    <property type="entry name" value="BTB DOMAIN TRANSCRIPTION FACTOR"/>
    <property type="match status" value="1"/>
</dbReference>
<gene>
    <name evidence="13" type="ORF">CLODIP_2_CD04320</name>
</gene>
<dbReference type="InterPro" id="IPR036236">
    <property type="entry name" value="Znf_C2H2_sf"/>
</dbReference>
<dbReference type="SUPFAM" id="SSF54695">
    <property type="entry name" value="POZ domain"/>
    <property type="match status" value="1"/>
</dbReference>
<keyword evidence="5" id="KW-0805">Transcription regulation</keyword>
<dbReference type="GO" id="GO:0035167">
    <property type="term" value="P:larval lymph gland hemopoiesis"/>
    <property type="evidence" value="ECO:0007669"/>
    <property type="project" value="UniProtKB-ARBA"/>
</dbReference>
<dbReference type="InterPro" id="IPR051095">
    <property type="entry name" value="Dros_DevTransReg"/>
</dbReference>
<evidence type="ECO:0000313" key="13">
    <source>
        <dbReference type="EMBL" id="CAB3367193.1"/>
    </source>
</evidence>
<feature type="domain" description="C2H2-type" evidence="12">
    <location>
        <begin position="263"/>
        <end position="290"/>
    </location>
</feature>
<feature type="domain" description="C2H2-type" evidence="12">
    <location>
        <begin position="237"/>
        <end position="264"/>
    </location>
</feature>
<feature type="region of interest" description="Disordered" evidence="10">
    <location>
        <begin position="71"/>
        <end position="138"/>
    </location>
</feature>
<evidence type="ECO:0000256" key="1">
    <source>
        <dbReference type="ARBA" id="ARBA00004123"/>
    </source>
</evidence>
<evidence type="ECO:0000256" key="5">
    <source>
        <dbReference type="ARBA" id="ARBA00023015"/>
    </source>
</evidence>
<dbReference type="InterPro" id="IPR011333">
    <property type="entry name" value="SKP1/BTB/POZ_sf"/>
</dbReference>
<dbReference type="CDD" id="cd18315">
    <property type="entry name" value="BTB_POZ_BAB-like"/>
    <property type="match status" value="1"/>
</dbReference>
<sequence length="325" mass="36566">MLLSACSSYFKSLFKENPCQHPVIIFRNVAFDDLMALVEFMYKGEVNVEEDRLSSFLNTAELLEVQGLTNSGKDVDKSKKTDDLEKETDNMEQQPEAVSSPFAPFVDSEKSSPPTPSASRKRRRMSPPETEEESLPKVAALAEDPVIESDDHDVHLKTEAPDFEHIELNPEDSVDADDMAAAGQDLESEVDNFAMAGPSNDSLVEDKGRHFLDPSELANCRLGETKVSIIKRPNSRFECGWCRKVFSHYRTCRSHTHVHLGNTTCRTCGKTFNYRHHLNEHVKVHLAKTKCHECGKSFSTIHNLGRHVQTAHKKPTASTKSRSHK</sequence>
<evidence type="ECO:0000256" key="8">
    <source>
        <dbReference type="ARBA" id="ARBA00037382"/>
    </source>
</evidence>
<dbReference type="Pfam" id="PF00651">
    <property type="entry name" value="BTB"/>
    <property type="match status" value="1"/>
</dbReference>
<dbReference type="InterPro" id="IPR013087">
    <property type="entry name" value="Znf_C2H2_type"/>
</dbReference>
<dbReference type="OrthoDB" id="10261408at2759"/>
<evidence type="ECO:0008006" key="15">
    <source>
        <dbReference type="Google" id="ProtNLM"/>
    </source>
</evidence>
<dbReference type="GO" id="GO:0007464">
    <property type="term" value="P:R3/R4 cell fate commitment"/>
    <property type="evidence" value="ECO:0007669"/>
    <property type="project" value="UniProtKB-ARBA"/>
</dbReference>
<proteinExistence type="predicted"/>
<organism evidence="13 14">
    <name type="scientific">Cloeon dipterum</name>
    <dbReference type="NCBI Taxonomy" id="197152"/>
    <lineage>
        <taxon>Eukaryota</taxon>
        <taxon>Metazoa</taxon>
        <taxon>Ecdysozoa</taxon>
        <taxon>Arthropoda</taxon>
        <taxon>Hexapoda</taxon>
        <taxon>Insecta</taxon>
        <taxon>Pterygota</taxon>
        <taxon>Palaeoptera</taxon>
        <taxon>Ephemeroptera</taxon>
        <taxon>Pisciforma</taxon>
        <taxon>Baetidae</taxon>
        <taxon>Cloeon</taxon>
    </lineage>
</organism>
<keyword evidence="6" id="KW-0804">Transcription</keyword>
<evidence type="ECO:0000256" key="10">
    <source>
        <dbReference type="SAM" id="MobiDB-lite"/>
    </source>
</evidence>
<dbReference type="GO" id="GO:0008406">
    <property type="term" value="P:gonad development"/>
    <property type="evidence" value="ECO:0007669"/>
    <property type="project" value="UniProtKB-ARBA"/>
</dbReference>
<dbReference type="InterPro" id="IPR000210">
    <property type="entry name" value="BTB/POZ_dom"/>
</dbReference>
<dbReference type="GO" id="GO:0006357">
    <property type="term" value="P:regulation of transcription by RNA polymerase II"/>
    <property type="evidence" value="ECO:0007669"/>
    <property type="project" value="TreeGrafter"/>
</dbReference>
<evidence type="ECO:0000256" key="4">
    <source>
        <dbReference type="ARBA" id="ARBA00022902"/>
    </source>
</evidence>
<dbReference type="SMART" id="SM00355">
    <property type="entry name" value="ZnF_C2H2"/>
    <property type="match status" value="3"/>
</dbReference>
<dbReference type="GO" id="GO:0008270">
    <property type="term" value="F:zinc ion binding"/>
    <property type="evidence" value="ECO:0007669"/>
    <property type="project" value="UniProtKB-KW"/>
</dbReference>
<dbReference type="GO" id="GO:0045476">
    <property type="term" value="P:nurse cell apoptotic process"/>
    <property type="evidence" value="ECO:0007669"/>
    <property type="project" value="UniProtKB-ARBA"/>
</dbReference>
<evidence type="ECO:0000259" key="11">
    <source>
        <dbReference type="PROSITE" id="PS50097"/>
    </source>
</evidence>
<evidence type="ECO:0000256" key="6">
    <source>
        <dbReference type="ARBA" id="ARBA00023163"/>
    </source>
</evidence>
<dbReference type="PANTHER" id="PTHR23110:SF111">
    <property type="entry name" value="LONGITUDINALS LACKING PROTEIN, ISOFORMS F_I_K_T"/>
    <property type="match status" value="1"/>
</dbReference>
<keyword evidence="7" id="KW-0539">Nucleus</keyword>
<dbReference type="Gene3D" id="3.30.160.60">
    <property type="entry name" value="Classic Zinc Finger"/>
    <property type="match status" value="2"/>
</dbReference>
<dbReference type="PROSITE" id="PS50157">
    <property type="entry name" value="ZINC_FINGER_C2H2_2"/>
    <property type="match status" value="3"/>
</dbReference>
<keyword evidence="2" id="KW-0217">Developmental protein</keyword>
<accession>A0A8S1C8R7</accession>
<dbReference type="GO" id="GO:0005634">
    <property type="term" value="C:nucleus"/>
    <property type="evidence" value="ECO:0007669"/>
    <property type="project" value="UniProtKB-SubCell"/>
</dbReference>
<comment type="subcellular location">
    <subcellularLocation>
        <location evidence="1">Nucleus</location>
    </subcellularLocation>
</comment>
<name>A0A8S1C8R7_9INSE</name>
<reference evidence="13 14" key="1">
    <citation type="submission" date="2020-04" db="EMBL/GenBank/DDBJ databases">
        <authorList>
            <person name="Alioto T."/>
            <person name="Alioto T."/>
            <person name="Gomez Garrido J."/>
        </authorList>
    </citation>
    <scope>NUCLEOTIDE SEQUENCE [LARGE SCALE GENOMIC DNA]</scope>
</reference>
<dbReference type="PROSITE" id="PS00028">
    <property type="entry name" value="ZINC_FINGER_C2H2_1"/>
    <property type="match status" value="3"/>
</dbReference>
<evidence type="ECO:0000256" key="9">
    <source>
        <dbReference type="PROSITE-ProRule" id="PRU00042"/>
    </source>
</evidence>
<dbReference type="AlphaFoldDB" id="A0A8S1C8R7"/>
<dbReference type="PROSITE" id="PS50097">
    <property type="entry name" value="BTB"/>
    <property type="match status" value="1"/>
</dbReference>